<reference evidence="1 2" key="1">
    <citation type="submission" date="2024-09" db="EMBL/GenBank/DDBJ databases">
        <authorList>
            <person name="Sun Q."/>
            <person name="Mori K."/>
        </authorList>
    </citation>
    <scope>NUCLEOTIDE SEQUENCE [LARGE SCALE GENOMIC DNA]</scope>
    <source>
        <strain evidence="1 2">JCM 13852</strain>
    </source>
</reference>
<comment type="caution">
    <text evidence="1">The sequence shown here is derived from an EMBL/GenBank/DDBJ whole genome shotgun (WGS) entry which is preliminary data.</text>
</comment>
<evidence type="ECO:0000313" key="1">
    <source>
        <dbReference type="EMBL" id="MFB9685991.1"/>
    </source>
</evidence>
<proteinExistence type="predicted"/>
<keyword evidence="2" id="KW-1185">Reference proteome</keyword>
<evidence type="ECO:0008006" key="3">
    <source>
        <dbReference type="Google" id="ProtNLM"/>
    </source>
</evidence>
<protein>
    <recommendedName>
        <fullName evidence="3">AbiTii domain-containing protein</fullName>
    </recommendedName>
</protein>
<gene>
    <name evidence="1" type="ORF">ACFFTO_17480</name>
</gene>
<name>A0ABV5U4F7_9PSEU</name>
<organism evidence="1 2">
    <name type="scientific">Amycolatopsis plumensis</name>
    <dbReference type="NCBI Taxonomy" id="236508"/>
    <lineage>
        <taxon>Bacteria</taxon>
        <taxon>Bacillati</taxon>
        <taxon>Actinomycetota</taxon>
        <taxon>Actinomycetes</taxon>
        <taxon>Pseudonocardiales</taxon>
        <taxon>Pseudonocardiaceae</taxon>
        <taxon>Amycolatopsis</taxon>
    </lineage>
</organism>
<sequence length="274" mass="29273">MSTSNNHHVRQGPDLNWLADIVLNVYGRPNEVLLRVTPAYADELCALLEAEGLRAYPALEHSVVNGPMLEILSVPAAGAVAWAVRDVVLAFMAGNKDKEFTVVTPNYMVTVKGTSGTEAVRTVEAMTDKLERLQQAIEAECAKVTNYHGPVFNGDMIGAQVAWGHEAVTQNQQNASRTVAPGYEALAKLVTDLLQQFPQVGLAEAELRDAEEAGNEVLVEITGTKAPEPGRLRRAVRGLRGILAPIATGVVAGTAAGAQDWAKASIEALHSITF</sequence>
<dbReference type="EMBL" id="JBHMBK010000012">
    <property type="protein sequence ID" value="MFB9685991.1"/>
    <property type="molecule type" value="Genomic_DNA"/>
</dbReference>
<accession>A0ABV5U4F7</accession>
<evidence type="ECO:0000313" key="2">
    <source>
        <dbReference type="Proteomes" id="UP001589535"/>
    </source>
</evidence>
<dbReference type="Proteomes" id="UP001589535">
    <property type="component" value="Unassembled WGS sequence"/>
</dbReference>
<dbReference type="RefSeq" id="WP_378194430.1">
    <property type="nucleotide sequence ID" value="NZ_JBHMBK010000012.1"/>
</dbReference>